<name>A0ABT0ET62_9PSED</name>
<dbReference type="RefSeq" id="WP_247285424.1">
    <property type="nucleotide sequence ID" value="NZ_JAKNRW010000001.1"/>
</dbReference>
<dbReference type="SUPFAM" id="SSF47413">
    <property type="entry name" value="lambda repressor-like DNA-binding domains"/>
    <property type="match status" value="2"/>
</dbReference>
<dbReference type="Proteomes" id="UP001299876">
    <property type="component" value="Unassembled WGS sequence"/>
</dbReference>
<protein>
    <recommendedName>
        <fullName evidence="1">HTH cro/C1-type domain-containing protein</fullName>
    </recommendedName>
</protein>
<dbReference type="InterPro" id="IPR001387">
    <property type="entry name" value="Cro/C1-type_HTH"/>
</dbReference>
<gene>
    <name evidence="2" type="ORF">L9059_00215</name>
</gene>
<dbReference type="PROSITE" id="PS50943">
    <property type="entry name" value="HTH_CROC1"/>
    <property type="match status" value="1"/>
</dbReference>
<proteinExistence type="predicted"/>
<organism evidence="2 3">
    <name type="scientific">Pseudomonas violetae</name>
    <dbReference type="NCBI Taxonomy" id="2915813"/>
    <lineage>
        <taxon>Bacteria</taxon>
        <taxon>Pseudomonadati</taxon>
        <taxon>Pseudomonadota</taxon>
        <taxon>Gammaproteobacteria</taxon>
        <taxon>Pseudomonadales</taxon>
        <taxon>Pseudomonadaceae</taxon>
        <taxon>Pseudomonas</taxon>
    </lineage>
</organism>
<evidence type="ECO:0000259" key="1">
    <source>
        <dbReference type="PROSITE" id="PS50943"/>
    </source>
</evidence>
<dbReference type="EMBL" id="JAKNRW010000001">
    <property type="protein sequence ID" value="MCK1788636.1"/>
    <property type="molecule type" value="Genomic_DNA"/>
</dbReference>
<dbReference type="Gene3D" id="1.10.260.40">
    <property type="entry name" value="lambda repressor-like DNA-binding domains"/>
    <property type="match status" value="2"/>
</dbReference>
<accession>A0ABT0ET62</accession>
<dbReference type="CDD" id="cd00093">
    <property type="entry name" value="HTH_XRE"/>
    <property type="match status" value="2"/>
</dbReference>
<feature type="domain" description="HTH cro/C1-type" evidence="1">
    <location>
        <begin position="14"/>
        <end position="45"/>
    </location>
</feature>
<evidence type="ECO:0000313" key="2">
    <source>
        <dbReference type="EMBL" id="MCK1788636.1"/>
    </source>
</evidence>
<sequence>MKKKKRVDFTGNALKDARTKLGISQQELAGEFDIARTTIISAERDTPRPWMAIACLGLGNLRYMDACVKAIDGARFKALREQLGLSHDALGKQLGFAASTILTWERTAPPAWAHPALIGLSVLSVVG</sequence>
<comment type="caution">
    <text evidence="2">The sequence shown here is derived from an EMBL/GenBank/DDBJ whole genome shotgun (WGS) entry which is preliminary data.</text>
</comment>
<reference evidence="2 3" key="1">
    <citation type="submission" date="2022-02" db="EMBL/GenBank/DDBJ databases">
        <title>Comparative genomics of the first Antarctic Pseudomonas spp. capable of biotransforming 2,4,6-Trinitrotoluene.</title>
        <authorList>
            <person name="Cabrera M.A."/>
            <person name="Marquez S.L."/>
            <person name="Perez-Donoso J.M."/>
        </authorList>
    </citation>
    <scope>NUCLEOTIDE SEQUENCE [LARGE SCALE GENOMIC DNA]</scope>
    <source>
        <strain evidence="2 3">TNT19</strain>
    </source>
</reference>
<dbReference type="InterPro" id="IPR010982">
    <property type="entry name" value="Lambda_DNA-bd_dom_sf"/>
</dbReference>
<evidence type="ECO:0000313" key="3">
    <source>
        <dbReference type="Proteomes" id="UP001299876"/>
    </source>
</evidence>
<keyword evidence="3" id="KW-1185">Reference proteome</keyword>